<dbReference type="EMBL" id="CP121252">
    <property type="protein sequence ID" value="WFP17242.1"/>
    <property type="molecule type" value="Genomic_DNA"/>
</dbReference>
<accession>A0ABY8H7W2</accession>
<evidence type="ECO:0008006" key="5">
    <source>
        <dbReference type="Google" id="ProtNLM"/>
    </source>
</evidence>
<evidence type="ECO:0000313" key="4">
    <source>
        <dbReference type="Proteomes" id="UP001219037"/>
    </source>
</evidence>
<keyword evidence="4" id="KW-1185">Reference proteome</keyword>
<keyword evidence="2" id="KW-0812">Transmembrane</keyword>
<gene>
    <name evidence="3" type="ORF">P8192_03760</name>
</gene>
<dbReference type="Proteomes" id="UP001219037">
    <property type="component" value="Chromosome"/>
</dbReference>
<proteinExistence type="predicted"/>
<feature type="transmembrane region" description="Helical" evidence="2">
    <location>
        <begin position="12"/>
        <end position="30"/>
    </location>
</feature>
<protein>
    <recommendedName>
        <fullName evidence="5">DUF3592 domain-containing protein</fullName>
    </recommendedName>
</protein>
<keyword evidence="2" id="KW-0472">Membrane</keyword>
<name>A0ABY8H7W2_9MICC</name>
<dbReference type="RefSeq" id="WP_278158609.1">
    <property type="nucleotide sequence ID" value="NZ_CP121252.1"/>
</dbReference>
<evidence type="ECO:0000256" key="1">
    <source>
        <dbReference type="SAM" id="MobiDB-lite"/>
    </source>
</evidence>
<evidence type="ECO:0000313" key="3">
    <source>
        <dbReference type="EMBL" id="WFP17242.1"/>
    </source>
</evidence>
<reference evidence="3 4" key="1">
    <citation type="submission" date="2023-04" db="EMBL/GenBank/DDBJ databases">
        <title>Funneling lignin-derived compounds into biodiesel using alkali-halophilic Citricoccus sp. P2.</title>
        <authorList>
            <person name="Luo C.-B."/>
        </authorList>
    </citation>
    <scope>NUCLEOTIDE SEQUENCE [LARGE SCALE GENOMIC DNA]</scope>
    <source>
        <strain evidence="3 4">P2</strain>
    </source>
</reference>
<sequence length="166" mass="18199">MYEPLDLQTTQVTLWAAVLFLAAGVVVLLHSRWRQRRYVRLDATGGMGAEDGEDTRYEGADRGFDARREMYAALAMIALGVVAGVFSYVTVNHLEETVDQNVSIKYGTEDVQGNGWRGNALNATVVMPDGTVYEEVLIAFDPQTGEPTVMGDHPGLTEPEESADED</sequence>
<evidence type="ECO:0000256" key="2">
    <source>
        <dbReference type="SAM" id="Phobius"/>
    </source>
</evidence>
<feature type="transmembrane region" description="Helical" evidence="2">
    <location>
        <begin position="71"/>
        <end position="91"/>
    </location>
</feature>
<keyword evidence="2" id="KW-1133">Transmembrane helix</keyword>
<feature type="region of interest" description="Disordered" evidence="1">
    <location>
        <begin position="144"/>
        <end position="166"/>
    </location>
</feature>
<organism evidence="3 4">
    <name type="scientific">Citricoccus muralis</name>
    <dbReference type="NCBI Taxonomy" id="169134"/>
    <lineage>
        <taxon>Bacteria</taxon>
        <taxon>Bacillati</taxon>
        <taxon>Actinomycetota</taxon>
        <taxon>Actinomycetes</taxon>
        <taxon>Micrococcales</taxon>
        <taxon>Micrococcaceae</taxon>
        <taxon>Citricoccus</taxon>
    </lineage>
</organism>